<evidence type="ECO:0000259" key="2">
    <source>
        <dbReference type="Pfam" id="PF00535"/>
    </source>
</evidence>
<dbReference type="PANTHER" id="PTHR11675">
    <property type="entry name" value="N-ACETYLGALACTOSAMINYLTRANSFERASE"/>
    <property type="match status" value="1"/>
</dbReference>
<dbReference type="OrthoDB" id="6119243at2759"/>
<accession>A0A482VI15</accession>
<evidence type="ECO:0000313" key="4">
    <source>
        <dbReference type="Proteomes" id="UP000292052"/>
    </source>
</evidence>
<sequence length="147" mass="16936">MVLLDLTLEPLPAADINRHVDFLRRLSFGPALVNGPPFARLKINFSRRNDRSTFSPRCKTSDHLLEDLPQTSVIICFHNEAWSVLLRTVHSVLDRSPEHLIKEIILVDDFSDMDHLKNQLVDYFANEPKVKIVRASKREGLIRARLL</sequence>
<organism evidence="3 4">
    <name type="scientific">Asbolus verrucosus</name>
    <name type="common">Desert ironclad beetle</name>
    <dbReference type="NCBI Taxonomy" id="1661398"/>
    <lineage>
        <taxon>Eukaryota</taxon>
        <taxon>Metazoa</taxon>
        <taxon>Ecdysozoa</taxon>
        <taxon>Arthropoda</taxon>
        <taxon>Hexapoda</taxon>
        <taxon>Insecta</taxon>
        <taxon>Pterygota</taxon>
        <taxon>Neoptera</taxon>
        <taxon>Endopterygota</taxon>
        <taxon>Coleoptera</taxon>
        <taxon>Polyphaga</taxon>
        <taxon>Cucujiformia</taxon>
        <taxon>Tenebrionidae</taxon>
        <taxon>Pimeliinae</taxon>
        <taxon>Asbolus</taxon>
    </lineage>
</organism>
<dbReference type="EMBL" id="QDEB01096532">
    <property type="protein sequence ID" value="RZC32531.1"/>
    <property type="molecule type" value="Genomic_DNA"/>
</dbReference>
<proteinExistence type="predicted"/>
<feature type="non-terminal residue" evidence="3">
    <location>
        <position position="147"/>
    </location>
</feature>
<dbReference type="GO" id="GO:0006493">
    <property type="term" value="P:protein O-linked glycosylation"/>
    <property type="evidence" value="ECO:0007669"/>
    <property type="project" value="TreeGrafter"/>
</dbReference>
<feature type="domain" description="Glycosyltransferase 2-like" evidence="2">
    <location>
        <begin position="72"/>
        <end position="146"/>
    </location>
</feature>
<dbReference type="Proteomes" id="UP000292052">
    <property type="component" value="Unassembled WGS sequence"/>
</dbReference>
<dbReference type="PANTHER" id="PTHR11675:SF131">
    <property type="entry name" value="POLYPEPTIDE N-ACETYLGALACTOSAMINYLTRANSFERASE 9-RELATED"/>
    <property type="match status" value="1"/>
</dbReference>
<dbReference type="InterPro" id="IPR001173">
    <property type="entry name" value="Glyco_trans_2-like"/>
</dbReference>
<dbReference type="GO" id="GO:0005794">
    <property type="term" value="C:Golgi apparatus"/>
    <property type="evidence" value="ECO:0007669"/>
    <property type="project" value="TreeGrafter"/>
</dbReference>
<dbReference type="STRING" id="1661398.A0A482VI15"/>
<dbReference type="Gene3D" id="3.90.550.10">
    <property type="entry name" value="Spore Coat Polysaccharide Biosynthesis Protein SpsA, Chain A"/>
    <property type="match status" value="1"/>
</dbReference>
<dbReference type="Pfam" id="PF00535">
    <property type="entry name" value="Glycos_transf_2"/>
    <property type="match status" value="1"/>
</dbReference>
<evidence type="ECO:0000313" key="3">
    <source>
        <dbReference type="EMBL" id="RZC32531.1"/>
    </source>
</evidence>
<dbReference type="InterPro" id="IPR029044">
    <property type="entry name" value="Nucleotide-diphossugar_trans"/>
</dbReference>
<name>A0A482VI15_ASBVE</name>
<evidence type="ECO:0000256" key="1">
    <source>
        <dbReference type="ARBA" id="ARBA00023157"/>
    </source>
</evidence>
<comment type="caution">
    <text evidence="3">The sequence shown here is derived from an EMBL/GenBank/DDBJ whole genome shotgun (WGS) entry which is preliminary data.</text>
</comment>
<reference evidence="3 4" key="1">
    <citation type="submission" date="2017-03" db="EMBL/GenBank/DDBJ databases">
        <title>Genome of the blue death feigning beetle - Asbolus verrucosus.</title>
        <authorList>
            <person name="Rider S.D."/>
        </authorList>
    </citation>
    <scope>NUCLEOTIDE SEQUENCE [LARGE SCALE GENOMIC DNA]</scope>
    <source>
        <strain evidence="3">Butters</strain>
        <tissue evidence="3">Head and leg muscle</tissue>
    </source>
</reference>
<keyword evidence="4" id="KW-1185">Reference proteome</keyword>
<gene>
    <name evidence="3" type="ORF">BDFB_012020</name>
</gene>
<dbReference type="SUPFAM" id="SSF53448">
    <property type="entry name" value="Nucleotide-diphospho-sugar transferases"/>
    <property type="match status" value="1"/>
</dbReference>
<dbReference type="GO" id="GO:0004653">
    <property type="term" value="F:polypeptide N-acetylgalactosaminyltransferase activity"/>
    <property type="evidence" value="ECO:0007669"/>
    <property type="project" value="TreeGrafter"/>
</dbReference>
<keyword evidence="1" id="KW-1015">Disulfide bond</keyword>
<dbReference type="AlphaFoldDB" id="A0A482VI15"/>
<protein>
    <submittedName>
        <fullName evidence="3">Glycos transf 2 domain containing protein</fullName>
    </submittedName>
</protein>